<proteinExistence type="predicted"/>
<accession>A0A5C0B5I5</accession>
<keyword evidence="3" id="KW-1185">Reference proteome</keyword>
<evidence type="ECO:0000313" key="3">
    <source>
        <dbReference type="Proteomes" id="UP000325161"/>
    </source>
</evidence>
<dbReference type="EMBL" id="CP043046">
    <property type="protein sequence ID" value="QEI07817.1"/>
    <property type="molecule type" value="Genomic_DNA"/>
</dbReference>
<evidence type="ECO:0000256" key="1">
    <source>
        <dbReference type="SAM" id="SignalP"/>
    </source>
</evidence>
<keyword evidence="1" id="KW-0732">Signal</keyword>
<dbReference type="Proteomes" id="UP000325161">
    <property type="component" value="Chromosome"/>
</dbReference>
<feature type="chain" id="PRO_5022972941" evidence="1">
    <location>
        <begin position="18"/>
        <end position="95"/>
    </location>
</feature>
<name>A0A5C0B5I5_9BURK</name>
<reference evidence="2 3" key="1">
    <citation type="submission" date="2019-08" db="EMBL/GenBank/DDBJ databases">
        <title>Amphibian skin-associated Pigmentiphaga: genome sequence and occurrence across geography and hosts.</title>
        <authorList>
            <person name="Bletz M.C."/>
            <person name="Bunk B."/>
            <person name="Sproeer C."/>
            <person name="Biwer P."/>
            <person name="Reiter S."/>
            <person name="Rabemananjara F.C.E."/>
            <person name="Schulz S."/>
            <person name="Overmann J."/>
            <person name="Vences M."/>
        </authorList>
    </citation>
    <scope>NUCLEOTIDE SEQUENCE [LARGE SCALE GENOMIC DNA]</scope>
    <source>
        <strain evidence="2 3">Mada1488</strain>
    </source>
</reference>
<sequence>MRPLMLLVLVCSVGCTAVPTPPEAVVRTVEVKIPVPVPCIAAMPLRPTVDTLADILALRNADAALALMTQHNVLLAYVGELEAVLAGCLPAHVMS</sequence>
<evidence type="ECO:0000313" key="2">
    <source>
        <dbReference type="EMBL" id="QEI07817.1"/>
    </source>
</evidence>
<dbReference type="KEGG" id="pacr:FXN63_19735"/>
<feature type="signal peptide" evidence="1">
    <location>
        <begin position="1"/>
        <end position="17"/>
    </location>
</feature>
<organism evidence="2 3">
    <name type="scientific">Pigmentiphaga aceris</name>
    <dbReference type="NCBI Taxonomy" id="1940612"/>
    <lineage>
        <taxon>Bacteria</taxon>
        <taxon>Pseudomonadati</taxon>
        <taxon>Pseudomonadota</taxon>
        <taxon>Betaproteobacteria</taxon>
        <taxon>Burkholderiales</taxon>
        <taxon>Alcaligenaceae</taxon>
        <taxon>Pigmentiphaga</taxon>
    </lineage>
</organism>
<dbReference type="RefSeq" id="WP_148816864.1">
    <property type="nucleotide sequence ID" value="NZ_CP043046.1"/>
</dbReference>
<gene>
    <name evidence="2" type="ORF">FXN63_19735</name>
</gene>
<dbReference type="AlphaFoldDB" id="A0A5C0B5I5"/>
<protein>
    <submittedName>
        <fullName evidence="2">Uncharacterized protein</fullName>
    </submittedName>
</protein>